<accession>A0A494XJP8</accession>
<dbReference type="Proteomes" id="UP000280434">
    <property type="component" value="Unassembled WGS sequence"/>
</dbReference>
<dbReference type="InterPro" id="IPR046847">
    <property type="entry name" value="Xre-like_HTH"/>
</dbReference>
<keyword evidence="5" id="KW-1185">Reference proteome</keyword>
<dbReference type="EMBL" id="RBZV01000002">
    <property type="protein sequence ID" value="RKP50890.1"/>
    <property type="molecule type" value="Genomic_DNA"/>
</dbReference>
<sequence length="196" mass="21063">MEQERIMASAKARVTSTNPTKAARAVSAERAVQGQSESGQKKLEIPKVPFDVLDFRKAYHSSSADRIQVIKAGVSAKSVYDLATALKISQDEMLQRLGLSKSTVSRKVQADDTLTADQSERVLGMSKLIGLVQTIVDESGDPGVAKDFDAAVWLEAWLSQPNPALGGVLPSTYLDTHEGLELLSTLIAQMQSGAYA</sequence>
<dbReference type="Pfam" id="PF20432">
    <property type="entry name" value="Xre-like-HTH"/>
    <property type="match status" value="1"/>
</dbReference>
<evidence type="ECO:0000256" key="1">
    <source>
        <dbReference type="SAM" id="MobiDB-lite"/>
    </source>
</evidence>
<evidence type="ECO:0000313" key="5">
    <source>
        <dbReference type="Proteomes" id="UP000280434"/>
    </source>
</evidence>
<dbReference type="GO" id="GO:0003677">
    <property type="term" value="F:DNA binding"/>
    <property type="evidence" value="ECO:0007669"/>
    <property type="project" value="InterPro"/>
</dbReference>
<dbReference type="Pfam" id="PF09722">
    <property type="entry name" value="Xre_MbcA_ParS_C"/>
    <property type="match status" value="1"/>
</dbReference>
<reference evidence="4 5" key="1">
    <citation type="submission" date="2018-10" db="EMBL/GenBank/DDBJ databases">
        <title>Paraburkholderia sp. 7MK8-2, isolated from soil.</title>
        <authorList>
            <person name="Gao Z.-H."/>
            <person name="Qiu L.-H."/>
        </authorList>
    </citation>
    <scope>NUCLEOTIDE SEQUENCE [LARGE SCALE GENOMIC DNA]</scope>
    <source>
        <strain evidence="4 5">7MK8-2</strain>
    </source>
</reference>
<evidence type="ECO:0000259" key="2">
    <source>
        <dbReference type="Pfam" id="PF09722"/>
    </source>
</evidence>
<feature type="domain" description="Antitoxin Xre-like helix-turn-helix" evidence="3">
    <location>
        <begin position="65"/>
        <end position="123"/>
    </location>
</feature>
<name>A0A494XJP8_9BURK</name>
<gene>
    <name evidence="4" type="ORF">D7S89_07425</name>
</gene>
<evidence type="ECO:0000313" key="4">
    <source>
        <dbReference type="EMBL" id="RKP50890.1"/>
    </source>
</evidence>
<evidence type="ECO:0000259" key="3">
    <source>
        <dbReference type="Pfam" id="PF20432"/>
    </source>
</evidence>
<proteinExistence type="predicted"/>
<dbReference type="OrthoDB" id="5918037at2"/>
<dbReference type="AlphaFoldDB" id="A0A494XJP8"/>
<protein>
    <submittedName>
        <fullName evidence="4">DUF2384 domain-containing protein</fullName>
    </submittedName>
</protein>
<feature type="domain" description="Antitoxin Xre/MbcA/ParS-like toxin-binding" evidence="2">
    <location>
        <begin position="152"/>
        <end position="193"/>
    </location>
</feature>
<feature type="region of interest" description="Disordered" evidence="1">
    <location>
        <begin position="1"/>
        <end position="40"/>
    </location>
</feature>
<dbReference type="InterPro" id="IPR024467">
    <property type="entry name" value="Xre/MbcA/ParS-like_toxin-bd"/>
</dbReference>
<comment type="caution">
    <text evidence="4">The sequence shown here is derived from an EMBL/GenBank/DDBJ whole genome shotgun (WGS) entry which is preliminary data.</text>
</comment>
<organism evidence="4 5">
    <name type="scientific">Trinickia fusca</name>
    <dbReference type="NCBI Taxonomy" id="2419777"/>
    <lineage>
        <taxon>Bacteria</taxon>
        <taxon>Pseudomonadati</taxon>
        <taxon>Pseudomonadota</taxon>
        <taxon>Betaproteobacteria</taxon>
        <taxon>Burkholderiales</taxon>
        <taxon>Burkholderiaceae</taxon>
        <taxon>Trinickia</taxon>
    </lineage>
</organism>